<dbReference type="InterPro" id="IPR013655">
    <property type="entry name" value="PAS_fold_3"/>
</dbReference>
<dbReference type="EC" id="2.7.13.3" evidence="2"/>
<organism evidence="8 9">
    <name type="scientific">Arenibacter arenosicollis</name>
    <dbReference type="NCBI Taxonomy" id="2762274"/>
    <lineage>
        <taxon>Bacteria</taxon>
        <taxon>Pseudomonadati</taxon>
        <taxon>Bacteroidota</taxon>
        <taxon>Flavobacteriia</taxon>
        <taxon>Flavobacteriales</taxon>
        <taxon>Flavobacteriaceae</taxon>
        <taxon>Arenibacter</taxon>
    </lineage>
</organism>
<dbReference type="InterPro" id="IPR001610">
    <property type="entry name" value="PAC"/>
</dbReference>
<dbReference type="InterPro" id="IPR036097">
    <property type="entry name" value="HisK_dim/P_sf"/>
</dbReference>
<feature type="domain" description="PAC" evidence="7">
    <location>
        <begin position="71"/>
        <end position="124"/>
    </location>
</feature>
<proteinExistence type="predicted"/>
<dbReference type="InterPro" id="IPR000700">
    <property type="entry name" value="PAS-assoc_C"/>
</dbReference>
<dbReference type="PROSITE" id="PS50113">
    <property type="entry name" value="PAC"/>
    <property type="match status" value="1"/>
</dbReference>
<feature type="domain" description="PAS" evidence="6">
    <location>
        <begin position="249"/>
        <end position="293"/>
    </location>
</feature>
<name>A0ABR7QRK0_9FLAO</name>
<dbReference type="RefSeq" id="WP_187587014.1">
    <property type="nucleotide sequence ID" value="NZ_JACLHY010000022.1"/>
</dbReference>
<dbReference type="Pfam" id="PF08447">
    <property type="entry name" value="PAS_3"/>
    <property type="match status" value="2"/>
</dbReference>
<dbReference type="SUPFAM" id="SSF47384">
    <property type="entry name" value="Homodimeric domain of signal transducing histidine kinase"/>
    <property type="match status" value="1"/>
</dbReference>
<dbReference type="Gene3D" id="3.30.450.20">
    <property type="entry name" value="PAS domain"/>
    <property type="match status" value="3"/>
</dbReference>
<protein>
    <recommendedName>
        <fullName evidence="2">histidine kinase</fullName>
        <ecNumber evidence="2">2.7.13.3</ecNumber>
    </recommendedName>
</protein>
<dbReference type="CDD" id="cd00130">
    <property type="entry name" value="PAS"/>
    <property type="match status" value="3"/>
</dbReference>
<dbReference type="Pfam" id="PF13426">
    <property type="entry name" value="PAS_9"/>
    <property type="match status" value="1"/>
</dbReference>
<evidence type="ECO:0000259" key="7">
    <source>
        <dbReference type="PROSITE" id="PS50113"/>
    </source>
</evidence>
<evidence type="ECO:0000256" key="2">
    <source>
        <dbReference type="ARBA" id="ARBA00012438"/>
    </source>
</evidence>
<accession>A0ABR7QRK0</accession>
<dbReference type="SMART" id="SM00091">
    <property type="entry name" value="PAS"/>
    <property type="match status" value="2"/>
</dbReference>
<keyword evidence="5" id="KW-0418">Kinase</keyword>
<reference evidence="8 9" key="1">
    <citation type="submission" date="2020-08" db="EMBL/GenBank/DDBJ databases">
        <title>Arenibacter gaetbuli sp. nov., isolated from a sand dune.</title>
        <authorList>
            <person name="Park S."/>
            <person name="Yoon J.-H."/>
        </authorList>
    </citation>
    <scope>NUCLEOTIDE SEQUENCE [LARGE SCALE GENOMIC DNA]</scope>
    <source>
        <strain evidence="8 9">BSSL-BM3</strain>
    </source>
</reference>
<dbReference type="EMBL" id="JACLHY010000022">
    <property type="protein sequence ID" value="MBC8769811.1"/>
    <property type="molecule type" value="Genomic_DNA"/>
</dbReference>
<sequence>MGTQNKYYGWRWDEEDPIFKNLEYIQNVLGYVEPCDQSFTSNSFKELFYPGDFELLQKSWKEYKKGTNHSFEISYRFKHKDGSWRWIKESGLANEFSNSNNPIGGIGTIQEVTNKRKKNTQLKSILKNVSIIILRLRQDSKDNPKVEYISEEALKHWNIPCKTLLKDEDYLRNLAHKDDLGRIRSTLGNSFAKMEFFECQWRVVSKEDKIIWCQGVGTPIKDKDGSCFLDIVITDITKEKLYTEQLMVSEEKYHSLFQHSPQPSWVYDLESLSFLNVNTAAIEKYGYSKDEFMCMTLADIRPKCELTNLEKQVQKTRKNYLNLFDGHFKHITKKGEILTVHLYSSPITYNGQKCRQIIAIDISEKMKYLKFIENQNKSLKKIGWMQSHELRAPLVRLMGLINLLTDHDSICQEDRHYINTEIINSANEMDIMTKNMAKIINDTQLKEKKNDLQIIADR</sequence>
<dbReference type="SUPFAM" id="SSF55785">
    <property type="entry name" value="PYP-like sensor domain (PAS domain)"/>
    <property type="match status" value="3"/>
</dbReference>
<dbReference type="InterPro" id="IPR000014">
    <property type="entry name" value="PAS"/>
</dbReference>
<evidence type="ECO:0000256" key="5">
    <source>
        <dbReference type="ARBA" id="ARBA00022777"/>
    </source>
</evidence>
<evidence type="ECO:0000313" key="9">
    <source>
        <dbReference type="Proteomes" id="UP000618952"/>
    </source>
</evidence>
<dbReference type="InterPro" id="IPR035965">
    <property type="entry name" value="PAS-like_dom_sf"/>
</dbReference>
<dbReference type="PROSITE" id="PS50112">
    <property type="entry name" value="PAS"/>
    <property type="match status" value="1"/>
</dbReference>
<evidence type="ECO:0000256" key="1">
    <source>
        <dbReference type="ARBA" id="ARBA00000085"/>
    </source>
</evidence>
<evidence type="ECO:0000256" key="4">
    <source>
        <dbReference type="ARBA" id="ARBA00022679"/>
    </source>
</evidence>
<dbReference type="PANTHER" id="PTHR43304:SF1">
    <property type="entry name" value="PAC DOMAIN-CONTAINING PROTEIN"/>
    <property type="match status" value="1"/>
</dbReference>
<comment type="catalytic activity">
    <reaction evidence="1">
        <text>ATP + protein L-histidine = ADP + protein N-phospho-L-histidine.</text>
        <dbReference type="EC" id="2.7.13.3"/>
    </reaction>
</comment>
<dbReference type="NCBIfam" id="TIGR00229">
    <property type="entry name" value="sensory_box"/>
    <property type="match status" value="1"/>
</dbReference>
<comment type="caution">
    <text evidence="8">The sequence shown here is derived from an EMBL/GenBank/DDBJ whole genome shotgun (WGS) entry which is preliminary data.</text>
</comment>
<dbReference type="Proteomes" id="UP000618952">
    <property type="component" value="Unassembled WGS sequence"/>
</dbReference>
<dbReference type="PANTHER" id="PTHR43304">
    <property type="entry name" value="PHYTOCHROME-LIKE PROTEIN CPH1"/>
    <property type="match status" value="1"/>
</dbReference>
<keyword evidence="9" id="KW-1185">Reference proteome</keyword>
<dbReference type="SMART" id="SM00086">
    <property type="entry name" value="PAC"/>
    <property type="match status" value="3"/>
</dbReference>
<dbReference type="InterPro" id="IPR052162">
    <property type="entry name" value="Sensor_kinase/Photoreceptor"/>
</dbReference>
<dbReference type="Gene3D" id="1.10.287.130">
    <property type="match status" value="1"/>
</dbReference>
<evidence type="ECO:0000259" key="6">
    <source>
        <dbReference type="PROSITE" id="PS50112"/>
    </source>
</evidence>
<evidence type="ECO:0000313" key="8">
    <source>
        <dbReference type="EMBL" id="MBC8769811.1"/>
    </source>
</evidence>
<evidence type="ECO:0000256" key="3">
    <source>
        <dbReference type="ARBA" id="ARBA00022553"/>
    </source>
</evidence>
<keyword evidence="3" id="KW-0597">Phosphoprotein</keyword>
<gene>
    <name evidence="8" type="ORF">H4O18_17565</name>
</gene>
<keyword evidence="4" id="KW-0808">Transferase</keyword>